<dbReference type="PROSITE" id="PS51257">
    <property type="entry name" value="PROKAR_LIPOPROTEIN"/>
    <property type="match status" value="1"/>
</dbReference>
<evidence type="ECO:0000313" key="5">
    <source>
        <dbReference type="Proteomes" id="UP000510844"/>
    </source>
</evidence>
<gene>
    <name evidence="4" type="ORF">H1D33_04670</name>
</gene>
<reference evidence="4 5" key="2">
    <citation type="journal article" date="2021" name="Mar. Drugs">
        <title>A New Micromonospora Strain with Antibiotic Activity Isolated from the Microbiome of a Mid-Atlantic Deep-Sea Sponge.</title>
        <authorList>
            <person name="Back C.R."/>
            <person name="Stennett H.L."/>
            <person name="Williams S.E."/>
            <person name="Wang L."/>
            <person name="Ojeda Gomez J."/>
            <person name="Abdulle O.M."/>
            <person name="Duffy T."/>
            <person name="Neal C."/>
            <person name="Mantell J."/>
            <person name="Jepson M.A."/>
            <person name="Hendry K.R."/>
            <person name="Powell D."/>
            <person name="Stach J.E.M."/>
            <person name="Essex-Lopresti A.E."/>
            <person name="Willis C.L."/>
            <person name="Curnow P."/>
            <person name="Race P.R."/>
        </authorList>
    </citation>
    <scope>NUCLEOTIDE SEQUENCE [LARGE SCALE GENOMIC DNA]</scope>
    <source>
        <strain evidence="4 5">28ISP2-46</strain>
    </source>
</reference>
<sequence length="214" mass="21743">MRNAAAGTGLLAALTLLAACTRAPAPVDPPSGPVPRPGQHESTPPGPTTCPPDGVRIAETGVSAAMGLRAMGLDLVNCGNQPYELRGYPAVRLRDADGDPITVHTVPGAAGITSGFDAPPTRIVLLPGERAGATLLWRNTVTDSTVAATEGRQLDVAPQAGRPSQPVTLDGPIDLGNTGRLGLSVWKRLPASPTTQPAVPDAPPSTATTPVNPL</sequence>
<dbReference type="KEGG" id="mfeu:H1D33_04670"/>
<evidence type="ECO:0000259" key="3">
    <source>
        <dbReference type="Pfam" id="PF14016"/>
    </source>
</evidence>
<dbReference type="Proteomes" id="UP000510844">
    <property type="component" value="Chromosome"/>
</dbReference>
<feature type="compositionally biased region" description="Polar residues" evidence="1">
    <location>
        <begin position="205"/>
        <end position="214"/>
    </location>
</feature>
<feature type="compositionally biased region" description="Pro residues" evidence="1">
    <location>
        <begin position="26"/>
        <end position="36"/>
    </location>
</feature>
<feature type="domain" description="DUF4232" evidence="3">
    <location>
        <begin position="50"/>
        <end position="179"/>
    </location>
</feature>
<name>A0A7L6B8H0_9ACTN</name>
<organism evidence="4 5">
    <name type="scientific">Micromonospora robiginosa</name>
    <dbReference type="NCBI Taxonomy" id="2749844"/>
    <lineage>
        <taxon>Bacteria</taxon>
        <taxon>Bacillati</taxon>
        <taxon>Actinomycetota</taxon>
        <taxon>Actinomycetes</taxon>
        <taxon>Micromonosporales</taxon>
        <taxon>Micromonosporaceae</taxon>
        <taxon>Micromonospora</taxon>
    </lineage>
</organism>
<dbReference type="Pfam" id="PF14016">
    <property type="entry name" value="DUF4232"/>
    <property type="match status" value="1"/>
</dbReference>
<dbReference type="EMBL" id="CP059322">
    <property type="protein sequence ID" value="QLQ38181.1"/>
    <property type="molecule type" value="Genomic_DNA"/>
</dbReference>
<feature type="region of interest" description="Disordered" evidence="1">
    <location>
        <begin position="188"/>
        <end position="214"/>
    </location>
</feature>
<proteinExistence type="predicted"/>
<dbReference type="AlphaFoldDB" id="A0A7L6B8H0"/>
<evidence type="ECO:0000256" key="2">
    <source>
        <dbReference type="SAM" id="SignalP"/>
    </source>
</evidence>
<evidence type="ECO:0000313" key="4">
    <source>
        <dbReference type="EMBL" id="QLQ38181.1"/>
    </source>
</evidence>
<feature type="region of interest" description="Disordered" evidence="1">
    <location>
        <begin position="26"/>
        <end position="52"/>
    </location>
</feature>
<accession>A0A7L6B8H0</accession>
<reference evidence="5" key="1">
    <citation type="submission" date="2020-07" db="EMBL/GenBank/DDBJ databases">
        <title>A new Micromonospora strain with potent antibiotic activity isolated from the microbiome of a mid-Atlantic deep-sea sponge.</title>
        <authorList>
            <person name="Back C.R."/>
            <person name="Stennett H.L."/>
            <person name="Williams S.E."/>
            <person name="Wang L."/>
            <person name="Ojeda Gomez J."/>
            <person name="Abdulle O.M."/>
            <person name="Duffy T."/>
            <person name="Hendry K.R."/>
            <person name="Powell D."/>
            <person name="Stach J.E."/>
            <person name="Essex-Lopresti A.E."/>
            <person name="Willis C.L."/>
            <person name="Curnow P."/>
            <person name="Race P.R."/>
        </authorList>
    </citation>
    <scope>NUCLEOTIDE SEQUENCE [LARGE SCALE GENOMIC DNA]</scope>
    <source>
        <strain evidence="5">28ISP2-46</strain>
    </source>
</reference>
<dbReference type="InterPro" id="IPR025326">
    <property type="entry name" value="DUF4232"/>
</dbReference>
<feature type="chain" id="PRO_5029496602" evidence="2">
    <location>
        <begin position="26"/>
        <end position="214"/>
    </location>
</feature>
<dbReference type="RefSeq" id="WP_181570617.1">
    <property type="nucleotide sequence ID" value="NZ_CP059322.2"/>
</dbReference>
<protein>
    <submittedName>
        <fullName evidence="4">DUF4232 domain-containing protein</fullName>
    </submittedName>
</protein>
<feature type="signal peptide" evidence="2">
    <location>
        <begin position="1"/>
        <end position="25"/>
    </location>
</feature>
<keyword evidence="2" id="KW-0732">Signal</keyword>
<evidence type="ECO:0000256" key="1">
    <source>
        <dbReference type="SAM" id="MobiDB-lite"/>
    </source>
</evidence>
<keyword evidence="5" id="KW-1185">Reference proteome</keyword>